<dbReference type="AlphaFoldDB" id="A0A4C1SEM9"/>
<name>A0A4C1SEM9_EUMVA</name>
<dbReference type="Proteomes" id="UP000299102">
    <property type="component" value="Unassembled WGS sequence"/>
</dbReference>
<accession>A0A4C1SEM9</accession>
<dbReference type="OrthoDB" id="6612236at2759"/>
<evidence type="ECO:0000313" key="2">
    <source>
        <dbReference type="EMBL" id="GBP00494.1"/>
    </source>
</evidence>
<evidence type="ECO:0000256" key="1">
    <source>
        <dbReference type="SAM" id="MobiDB-lite"/>
    </source>
</evidence>
<dbReference type="EMBL" id="BGZK01003363">
    <property type="protein sequence ID" value="GBP00494.1"/>
    <property type="molecule type" value="Genomic_DNA"/>
</dbReference>
<reference evidence="2 3" key="1">
    <citation type="journal article" date="2019" name="Commun. Biol.">
        <title>The bagworm genome reveals a unique fibroin gene that provides high tensile strength.</title>
        <authorList>
            <person name="Kono N."/>
            <person name="Nakamura H."/>
            <person name="Ohtoshi R."/>
            <person name="Tomita M."/>
            <person name="Numata K."/>
            <person name="Arakawa K."/>
        </authorList>
    </citation>
    <scope>NUCLEOTIDE SEQUENCE [LARGE SCALE GENOMIC DNA]</scope>
</reference>
<organism evidence="2 3">
    <name type="scientific">Eumeta variegata</name>
    <name type="common">Bagworm moth</name>
    <name type="synonym">Eumeta japonica</name>
    <dbReference type="NCBI Taxonomy" id="151549"/>
    <lineage>
        <taxon>Eukaryota</taxon>
        <taxon>Metazoa</taxon>
        <taxon>Ecdysozoa</taxon>
        <taxon>Arthropoda</taxon>
        <taxon>Hexapoda</taxon>
        <taxon>Insecta</taxon>
        <taxon>Pterygota</taxon>
        <taxon>Neoptera</taxon>
        <taxon>Endopterygota</taxon>
        <taxon>Lepidoptera</taxon>
        <taxon>Glossata</taxon>
        <taxon>Ditrysia</taxon>
        <taxon>Tineoidea</taxon>
        <taxon>Psychidae</taxon>
        <taxon>Oiketicinae</taxon>
        <taxon>Eumeta</taxon>
    </lineage>
</organism>
<gene>
    <name evidence="2" type="ORF">EVAR_68348_1</name>
</gene>
<keyword evidence="3" id="KW-1185">Reference proteome</keyword>
<feature type="region of interest" description="Disordered" evidence="1">
    <location>
        <begin position="1"/>
        <end position="29"/>
    </location>
</feature>
<proteinExistence type="predicted"/>
<protein>
    <submittedName>
        <fullName evidence="2">Uncharacterized protein</fullName>
    </submittedName>
</protein>
<sequence length="170" mass="18642">MAQRPSFAGSRPPNGLNQKDKYHPQPSPNTVIENRFGNANVSIVSSQIPYGQPQKPPVGYPVVLPELIYTVLKPTKSTVNNKEANLVIFDDRFGNTKNNNMSAIAPSSTTERSGFPLDAHGDLLLIDQLNRTPVDKRPFWFINYQAIEAQRNGSSINSATGQGSRSSFLG</sequence>
<comment type="caution">
    <text evidence="2">The sequence shown here is derived from an EMBL/GenBank/DDBJ whole genome shotgun (WGS) entry which is preliminary data.</text>
</comment>
<evidence type="ECO:0000313" key="3">
    <source>
        <dbReference type="Proteomes" id="UP000299102"/>
    </source>
</evidence>
<dbReference type="STRING" id="151549.A0A4C1SEM9"/>